<dbReference type="AlphaFoldDB" id="A0A9Q0YC10"/>
<dbReference type="PANTHER" id="PTHR14614:SF109">
    <property type="entry name" value="RIBOSOMAL LYSINE N-METHYLTRANSFERASE 5"/>
    <property type="match status" value="1"/>
</dbReference>
<dbReference type="GO" id="GO:0032991">
    <property type="term" value="C:protein-containing complex"/>
    <property type="evidence" value="ECO:0007669"/>
    <property type="project" value="TreeGrafter"/>
</dbReference>
<dbReference type="Gene3D" id="3.40.50.150">
    <property type="entry name" value="Vaccinia Virus protein VP39"/>
    <property type="match status" value="1"/>
</dbReference>
<feature type="signal peptide" evidence="1">
    <location>
        <begin position="1"/>
        <end position="20"/>
    </location>
</feature>
<sequence length="276" mass="30509">MLMFPTIITILSYFQSSCQGDIGKSFLSSKQNHQETCTPLDCGADDKMSSSHPSSALVLYAPPSFLEPFQQKRRTFKLSGQVVHIHQKWNELGVAAVVWDAAIVLSEYLEQEVLTGRLKINDKTIIELGAGTGLVSMAVALLGGYVISTDRQQALSILEENIKANLDGPLESARGAVTVKKLDWEESAQEFSNTFDLILGADIIYIEETFSKLLSTIKALSSNSSKVILSCRIRYDRDTRFLTMLGEFFTVSKVYTDEARGIDIYEAISVDTVAND</sequence>
<name>A0A9Q0YC10_HOLLE</name>
<dbReference type="EMBL" id="JAIZAY010000023">
    <property type="protein sequence ID" value="KAJ8019987.1"/>
    <property type="molecule type" value="Genomic_DNA"/>
</dbReference>
<organism evidence="2 3">
    <name type="scientific">Holothuria leucospilota</name>
    <name type="common">Black long sea cucumber</name>
    <name type="synonym">Mertensiothuria leucospilota</name>
    <dbReference type="NCBI Taxonomy" id="206669"/>
    <lineage>
        <taxon>Eukaryota</taxon>
        <taxon>Metazoa</taxon>
        <taxon>Echinodermata</taxon>
        <taxon>Eleutherozoa</taxon>
        <taxon>Echinozoa</taxon>
        <taxon>Holothuroidea</taxon>
        <taxon>Aspidochirotacea</taxon>
        <taxon>Aspidochirotida</taxon>
        <taxon>Holothuriidae</taxon>
        <taxon>Holothuria</taxon>
    </lineage>
</organism>
<dbReference type="SUPFAM" id="SSF53335">
    <property type="entry name" value="S-adenosyl-L-methionine-dependent methyltransferases"/>
    <property type="match status" value="1"/>
</dbReference>
<dbReference type="CDD" id="cd02440">
    <property type="entry name" value="AdoMet_MTases"/>
    <property type="match status" value="1"/>
</dbReference>
<feature type="chain" id="PRO_5040308762" evidence="1">
    <location>
        <begin position="21"/>
        <end position="276"/>
    </location>
</feature>
<evidence type="ECO:0000256" key="1">
    <source>
        <dbReference type="SAM" id="SignalP"/>
    </source>
</evidence>
<dbReference type="GO" id="GO:0032259">
    <property type="term" value="P:methylation"/>
    <property type="evidence" value="ECO:0007669"/>
    <property type="project" value="UniProtKB-KW"/>
</dbReference>
<dbReference type="InterPro" id="IPR029063">
    <property type="entry name" value="SAM-dependent_MTases_sf"/>
</dbReference>
<reference evidence="2" key="1">
    <citation type="submission" date="2021-10" db="EMBL/GenBank/DDBJ databases">
        <title>Tropical sea cucumber genome reveals ecological adaptation and Cuvierian tubules defense mechanism.</title>
        <authorList>
            <person name="Chen T."/>
        </authorList>
    </citation>
    <scope>NUCLEOTIDE SEQUENCE</scope>
    <source>
        <strain evidence="2">Nanhai2018</strain>
        <tissue evidence="2">Muscle</tissue>
    </source>
</reference>
<dbReference type="Pfam" id="PF10294">
    <property type="entry name" value="Methyltransf_16"/>
    <property type="match status" value="1"/>
</dbReference>
<accession>A0A9Q0YC10</accession>
<comment type="caution">
    <text evidence="2">The sequence shown here is derived from an EMBL/GenBank/DDBJ whole genome shotgun (WGS) entry which is preliminary data.</text>
</comment>
<dbReference type="InterPro" id="IPR019410">
    <property type="entry name" value="Methyltransf_16"/>
</dbReference>
<keyword evidence="1" id="KW-0732">Signal</keyword>
<evidence type="ECO:0000313" key="2">
    <source>
        <dbReference type="EMBL" id="KAJ8019987.1"/>
    </source>
</evidence>
<protein>
    <submittedName>
        <fullName evidence="2">Protein N-lysine methyltransferase METTL21A</fullName>
    </submittedName>
</protein>
<dbReference type="OrthoDB" id="413520at2759"/>
<dbReference type="Proteomes" id="UP001152320">
    <property type="component" value="Chromosome 23"/>
</dbReference>
<dbReference type="GO" id="GO:0008168">
    <property type="term" value="F:methyltransferase activity"/>
    <property type="evidence" value="ECO:0007669"/>
    <property type="project" value="UniProtKB-KW"/>
</dbReference>
<keyword evidence="2" id="KW-0489">Methyltransferase</keyword>
<keyword evidence="2" id="KW-0808">Transferase</keyword>
<keyword evidence="3" id="KW-1185">Reference proteome</keyword>
<gene>
    <name evidence="2" type="ORF">HOLleu_41800</name>
</gene>
<dbReference type="PANTHER" id="PTHR14614">
    <property type="entry name" value="HEPATOCELLULAR CARCINOMA-ASSOCIATED ANTIGEN"/>
    <property type="match status" value="1"/>
</dbReference>
<dbReference type="GO" id="GO:0005829">
    <property type="term" value="C:cytosol"/>
    <property type="evidence" value="ECO:0007669"/>
    <property type="project" value="TreeGrafter"/>
</dbReference>
<proteinExistence type="predicted"/>
<evidence type="ECO:0000313" key="3">
    <source>
        <dbReference type="Proteomes" id="UP001152320"/>
    </source>
</evidence>